<feature type="region of interest" description="Disordered" evidence="1">
    <location>
        <begin position="113"/>
        <end position="138"/>
    </location>
</feature>
<evidence type="ECO:0000256" key="1">
    <source>
        <dbReference type="SAM" id="MobiDB-lite"/>
    </source>
</evidence>
<gene>
    <name evidence="2" type="ORF">O1G21_01005</name>
</gene>
<sequence length="189" mass="20375">MALANRQQAVADLARDAWGGGWWVVRGDDADGDGWREYDDAVPVIATTLKLLVEQAGDRLVDEIEVRHRAHLEPQLGWSRRASSITMGERSTPGVETQLVQVGGDVSRAAAHVRHRPATGGEDQVGEQRRSRSKVRCPGQSLAHVVGSADRDGVVRGPGVRRPAVGVHARRCSPVVKFRAQPSAASPTD</sequence>
<accession>A0ABY7PW70</accession>
<protein>
    <submittedName>
        <fullName evidence="2">Uncharacterized protein</fullName>
    </submittedName>
</protein>
<dbReference type="EMBL" id="CP115450">
    <property type="protein sequence ID" value="WBP84575.1"/>
    <property type="molecule type" value="Genomic_DNA"/>
</dbReference>
<evidence type="ECO:0000313" key="3">
    <source>
        <dbReference type="Proteomes" id="UP001212821"/>
    </source>
</evidence>
<name>A0ABY7PW70_9ACTN</name>
<keyword evidence="3" id="KW-1185">Reference proteome</keyword>
<proteinExistence type="predicted"/>
<evidence type="ECO:0000313" key="2">
    <source>
        <dbReference type="EMBL" id="WBP84575.1"/>
    </source>
</evidence>
<reference evidence="3" key="1">
    <citation type="submission" date="2022-12" db="EMBL/GenBank/DDBJ databases">
        <authorList>
            <person name="Mo P."/>
        </authorList>
    </citation>
    <scope>NUCLEOTIDE SEQUENCE [LARGE SCALE GENOMIC DNA]</scope>
    <source>
        <strain evidence="3">HUAS 3-15</strain>
    </source>
</reference>
<dbReference type="RefSeq" id="WP_270139894.1">
    <property type="nucleotide sequence ID" value="NZ_CP115450.1"/>
</dbReference>
<organism evidence="2 3">
    <name type="scientific">Kitasatospora cathayae</name>
    <dbReference type="NCBI Taxonomy" id="3004092"/>
    <lineage>
        <taxon>Bacteria</taxon>
        <taxon>Bacillati</taxon>
        <taxon>Actinomycetota</taxon>
        <taxon>Actinomycetes</taxon>
        <taxon>Kitasatosporales</taxon>
        <taxon>Streptomycetaceae</taxon>
        <taxon>Kitasatospora</taxon>
    </lineage>
</organism>
<dbReference type="Proteomes" id="UP001212821">
    <property type="component" value="Chromosome"/>
</dbReference>